<dbReference type="OMA" id="INIRFKA"/>
<dbReference type="Gene3D" id="1.10.220.20">
    <property type="match status" value="1"/>
</dbReference>
<evidence type="ECO:0000256" key="3">
    <source>
        <dbReference type="ARBA" id="ARBA00022833"/>
    </source>
</evidence>
<organism evidence="5 6">
    <name type="scientific">Entamoeba histolytica</name>
    <dbReference type="NCBI Taxonomy" id="5759"/>
    <lineage>
        <taxon>Eukaryota</taxon>
        <taxon>Amoebozoa</taxon>
        <taxon>Evosea</taxon>
        <taxon>Archamoebae</taxon>
        <taxon>Mastigamoebida</taxon>
        <taxon>Entamoebidae</taxon>
        <taxon>Entamoeba</taxon>
    </lineage>
</organism>
<dbReference type="VEuPathDB" id="AmoebaDB:KM1_115990"/>
<name>A0A5K1V3N1_ENTHI</name>
<dbReference type="GO" id="GO:0008270">
    <property type="term" value="F:zinc ion binding"/>
    <property type="evidence" value="ECO:0007669"/>
    <property type="project" value="UniProtKB-KW"/>
</dbReference>
<gene>
    <name evidence="5" type="ORF">CL6EHI_073550</name>
</gene>
<dbReference type="PROSITE" id="PS00518">
    <property type="entry name" value="ZF_RING_1"/>
    <property type="match status" value="1"/>
</dbReference>
<dbReference type="VEuPathDB" id="AmoebaDB:EHI7A_092670"/>
<keyword evidence="3" id="KW-0862">Zinc</keyword>
<dbReference type="PROSITE" id="PS50190">
    <property type="entry name" value="SEC7"/>
    <property type="match status" value="1"/>
</dbReference>
<dbReference type="VEuPathDB" id="AmoebaDB:EHI5A_131400"/>
<keyword evidence="2" id="KW-0863">Zinc-finger</keyword>
<dbReference type="InterPro" id="IPR023394">
    <property type="entry name" value="Sec7_C_sf"/>
</dbReference>
<dbReference type="VEuPathDB" id="AmoebaDB:EHI8A_095390"/>
<dbReference type="PANTHER" id="PTHR10663">
    <property type="entry name" value="GUANYL-NUCLEOTIDE EXCHANGE FACTOR"/>
    <property type="match status" value="1"/>
</dbReference>
<dbReference type="GO" id="GO:0005085">
    <property type="term" value="F:guanyl-nucleotide exchange factor activity"/>
    <property type="evidence" value="ECO:0007669"/>
    <property type="project" value="InterPro"/>
</dbReference>
<evidence type="ECO:0000256" key="1">
    <source>
        <dbReference type="ARBA" id="ARBA00022723"/>
    </source>
</evidence>
<dbReference type="InterPro" id="IPR000904">
    <property type="entry name" value="Sec7_dom"/>
</dbReference>
<feature type="domain" description="SEC7" evidence="4">
    <location>
        <begin position="344"/>
        <end position="533"/>
    </location>
</feature>
<evidence type="ECO:0000256" key="2">
    <source>
        <dbReference type="ARBA" id="ARBA00022771"/>
    </source>
</evidence>
<dbReference type="InterPro" id="IPR035999">
    <property type="entry name" value="Sec7_dom_sf"/>
</dbReference>
<dbReference type="GO" id="GO:0032012">
    <property type="term" value="P:regulation of ARF protein signal transduction"/>
    <property type="evidence" value="ECO:0007669"/>
    <property type="project" value="InterPro"/>
</dbReference>
<comment type="caution">
    <text evidence="5">The sequence shown here is derived from an EMBL/GenBank/DDBJ whole genome shotgun (WGS) entry which is preliminary data.</text>
</comment>
<accession>A0A5K1V3N1</accession>
<proteinExistence type="predicted"/>
<evidence type="ECO:0000259" key="4">
    <source>
        <dbReference type="PROSITE" id="PS50190"/>
    </source>
</evidence>
<dbReference type="PANTHER" id="PTHR10663:SF375">
    <property type="entry name" value="LD29171P"/>
    <property type="match status" value="1"/>
</dbReference>
<dbReference type="Pfam" id="PF01369">
    <property type="entry name" value="Sec7"/>
    <property type="match status" value="1"/>
</dbReference>
<dbReference type="SMART" id="SM00222">
    <property type="entry name" value="Sec7"/>
    <property type="match status" value="1"/>
</dbReference>
<evidence type="ECO:0000313" key="5">
    <source>
        <dbReference type="EMBL" id="GAT93502.1"/>
    </source>
</evidence>
<protein>
    <submittedName>
        <fullName evidence="5">Sec7 domain containing protein</fullName>
    </submittedName>
</protein>
<dbReference type="Gene3D" id="1.10.1000.11">
    <property type="entry name" value="Arf Nucleotide-binding Site Opener,domain 2"/>
    <property type="match status" value="1"/>
</dbReference>
<keyword evidence="1" id="KW-0479">Metal-binding</keyword>
<dbReference type="InterPro" id="IPR017907">
    <property type="entry name" value="Znf_RING_CS"/>
</dbReference>
<dbReference type="SUPFAM" id="SSF48425">
    <property type="entry name" value="Sec7 domain"/>
    <property type="match status" value="1"/>
</dbReference>
<dbReference type="Proteomes" id="UP000078387">
    <property type="component" value="Unassembled WGS sequence"/>
</dbReference>
<dbReference type="VEuPathDB" id="AmoebaDB:EHI_073550"/>
<evidence type="ECO:0000313" key="6">
    <source>
        <dbReference type="Proteomes" id="UP000078387"/>
    </source>
</evidence>
<dbReference type="EMBL" id="BDEQ01000001">
    <property type="protein sequence ID" value="GAT93502.1"/>
    <property type="molecule type" value="Genomic_DNA"/>
</dbReference>
<sequence>MNKQLTLFEKLTPLLNCIQNVNLKNEFKKCIEEKEFINTLQDGEHTKFIDLVIQLFYSTQISKANLLLDLIEDMLANGYIRHIPSPTYPDVINELLYKLLTANFPKTSTEEYCRCLSTFICSTFTEMHGVQLQNTVSKLLSCKQTLYHTNVVTLFAAKYKSSIETNSDIKYKDVIVFMRSIAYMISKHTENSIYYLTLFITQCSEEIKKDSPQRVQNIIDIISPELGFSEVIDLIELWRCIIKYSLFQLIPWLGICVKSVSLNPNKSAIIAINETISSEKLPRLFIYGDYQINQFDIFKNIVSILLQLINNNDLIALGLLAEIMRSLSLFNDDMINKENYYYDTFTKHQSLKEQIKECVILFNQKGFSGIDKLIQIGCISSNAKSIARFLMSDELSPEKVGNVLCKNNTLCKECLEEYIMNLDLYDMELDQAMRRLFYRFQMVGESQIVGRVFELFSKRYLQCNIKYKDILTEEKVEQFSTTLLILATESHNSNVKLKVVDTFEKFNNIICKDFQIQYETKELLQMYRRVQNTPFVPRSISPITRPVNILNEPLIVQPIKMTKSIAFCMFEIVWKQITQIKNFTTIHSNLLFTTLQTGCLLERNEIKEIGTLIEKISNSDLSSKFTEQDVICIGRVIISMSECYTLLKQAWEPLLSIVINIKIINQARDINSRNSFKINERKQLREPIYNLMFKINESQIQKIDLNHLATVNDPENLFKMIDFSLLEQTLQTLEISEDVVYSDYIKGLIGVIKSRINDFPIIPLQYLFSSASKNYLRPLNSITEEILNQIINCFIACSFHPYSKVSYLSLDYLKQVIQLYHSHYNAFIPIISDSQDINIRYKALTNLFDCDVPKSEVDILYDSLQVIPDINGDVVDLALEKIVYLFLNYPHQNKIISIYSLLVHETTNINLLNPINQCIIQFIKENKVNTLSLQMIAVVASKINDSSVGKECFKIIEECSEEINGDLWINRLLNSRDEHWIKTIFPNIFMSKKMKKWKNELVSYSLFILLTSTKEIQESIFKLLEVEFQENPNIAVQFINELSEYIFVGVVDNSPKKKIINSTYDNCNLEECYECKCKVNCLNKQCVYCQHKYCDKCIEKFNSHQCKLTFPSLSSLAKIDIEINKEIIEYFYRLCSALLRSSCSELNIFNCLIKTIHTWRNLYLNNSSIILRDNIIQKHYTKLYISLISLLFEIGTKEQTDITSMVIEESKDILILFVQTISPSTYLPEELILTLLTKVLTISSDELFKEMYSITQPYLIETILTNIQPIRKVIAEIMKRNCQFK</sequence>
<reference evidence="5 6" key="1">
    <citation type="submission" date="2016-05" db="EMBL/GenBank/DDBJ databases">
        <title>First whole genome sequencing of Entamoeba histolytica HM1:IMSS-clone-6.</title>
        <authorList>
            <person name="Mukherjee Avik.K."/>
            <person name="Izumyama S."/>
            <person name="Nakada-Tsukui K."/>
            <person name="Nozaki T."/>
        </authorList>
    </citation>
    <scope>NUCLEOTIDE SEQUENCE [LARGE SCALE GENOMIC DNA]</scope>
    <source>
        <strain evidence="5 6">HM1:IMSS clone 6</strain>
    </source>
</reference>